<dbReference type="PROSITE" id="PS51935">
    <property type="entry name" value="NLPC_P60"/>
    <property type="match status" value="1"/>
</dbReference>
<dbReference type="RefSeq" id="YP_009099074.1">
    <property type="nucleotide sequence ID" value="NC_025423.1"/>
</dbReference>
<keyword evidence="4" id="KW-0788">Thiol protease</keyword>
<dbReference type="EMBL" id="KF554508">
    <property type="protein sequence ID" value="AID50465.1"/>
    <property type="molecule type" value="Genomic_DNA"/>
</dbReference>
<keyword evidence="2" id="KW-0645">Protease</keyword>
<dbReference type="GO" id="GO:0008234">
    <property type="term" value="F:cysteine-type peptidase activity"/>
    <property type="evidence" value="ECO:0007669"/>
    <property type="project" value="UniProtKB-KW"/>
</dbReference>
<dbReference type="InterPro" id="IPR051202">
    <property type="entry name" value="Peptidase_C40"/>
</dbReference>
<dbReference type="Proteomes" id="UP000027382">
    <property type="component" value="Segment"/>
</dbReference>
<dbReference type="GO" id="GO:0006508">
    <property type="term" value="P:proteolysis"/>
    <property type="evidence" value="ECO:0007669"/>
    <property type="project" value="UniProtKB-KW"/>
</dbReference>
<dbReference type="GO" id="GO:0009254">
    <property type="term" value="P:peptidoglycan turnover"/>
    <property type="evidence" value="ECO:0007669"/>
    <property type="project" value="InterPro"/>
</dbReference>
<accession>A0A068EMN7</accession>
<dbReference type="GO" id="GO:0004553">
    <property type="term" value="F:hydrolase activity, hydrolyzing O-glycosyl compounds"/>
    <property type="evidence" value="ECO:0007669"/>
    <property type="project" value="InterPro"/>
</dbReference>
<feature type="domain" description="NlpC/P60" evidence="6">
    <location>
        <begin position="570"/>
        <end position="699"/>
    </location>
</feature>
<dbReference type="InterPro" id="IPR036908">
    <property type="entry name" value="RlpA-like_sf"/>
</dbReference>
<evidence type="ECO:0000256" key="4">
    <source>
        <dbReference type="ARBA" id="ARBA00022807"/>
    </source>
</evidence>
<keyword evidence="8" id="KW-1185">Reference proteome</keyword>
<organism evidence="7 8">
    <name type="scientific">Bacillus phage CP-51</name>
    <dbReference type="NCBI Taxonomy" id="1391188"/>
    <lineage>
        <taxon>Viruses</taxon>
        <taxon>Duplodnaviria</taxon>
        <taxon>Heunggongvirae</taxon>
        <taxon>Uroviricota</taxon>
        <taxon>Caudoviricetes</taxon>
        <taxon>Herelleviridae</taxon>
        <taxon>Spounavirinae</taxon>
        <taxon>Siminovitchvirus</taxon>
        <taxon>Siminovitchvirus CP51</taxon>
    </lineage>
</organism>
<dbReference type="Gene3D" id="3.90.1720.10">
    <property type="entry name" value="endopeptidase domain like (from Nostoc punctiforme)"/>
    <property type="match status" value="1"/>
</dbReference>
<feature type="region of interest" description="Disordered" evidence="5">
    <location>
        <begin position="323"/>
        <end position="407"/>
    </location>
</feature>
<evidence type="ECO:0000256" key="5">
    <source>
        <dbReference type="SAM" id="MobiDB-lite"/>
    </source>
</evidence>
<dbReference type="KEGG" id="vg:22276973"/>
<dbReference type="SUPFAM" id="SSF54001">
    <property type="entry name" value="Cysteine proteinases"/>
    <property type="match status" value="1"/>
</dbReference>
<dbReference type="PANTHER" id="PTHR47053:SF1">
    <property type="entry name" value="MUREIN DD-ENDOPEPTIDASE MEPH-RELATED"/>
    <property type="match status" value="1"/>
</dbReference>
<name>A0A068EMN7_9CAUD</name>
<protein>
    <submittedName>
        <fullName evidence="7">Putative tail protein</fullName>
    </submittedName>
</protein>
<feature type="compositionally biased region" description="Low complexity" evidence="5">
    <location>
        <begin position="368"/>
        <end position="405"/>
    </location>
</feature>
<dbReference type="InterPro" id="IPR059180">
    <property type="entry name" value="3D_YorM"/>
</dbReference>
<dbReference type="SUPFAM" id="SSF50685">
    <property type="entry name" value="Barwin-like endoglucanases"/>
    <property type="match status" value="1"/>
</dbReference>
<keyword evidence="3" id="KW-0378">Hydrolase</keyword>
<evidence type="ECO:0000256" key="1">
    <source>
        <dbReference type="ARBA" id="ARBA00007074"/>
    </source>
</evidence>
<dbReference type="Pfam" id="PF00877">
    <property type="entry name" value="NLPC_P60"/>
    <property type="match status" value="1"/>
</dbReference>
<feature type="compositionally biased region" description="Gly residues" evidence="5">
    <location>
        <begin position="325"/>
        <end position="344"/>
    </location>
</feature>
<evidence type="ECO:0000256" key="3">
    <source>
        <dbReference type="ARBA" id="ARBA00022801"/>
    </source>
</evidence>
<comment type="similarity">
    <text evidence="1">Belongs to the peptidase C40 family.</text>
</comment>
<dbReference type="GO" id="GO:0001897">
    <property type="term" value="P:symbiont-mediated cytolysis of host cell"/>
    <property type="evidence" value="ECO:0007669"/>
    <property type="project" value="UniProtKB-ARBA"/>
</dbReference>
<dbReference type="InterPro" id="IPR000064">
    <property type="entry name" value="NLP_P60_dom"/>
</dbReference>
<dbReference type="CDD" id="cd14667">
    <property type="entry name" value="3D_containing_proteins"/>
    <property type="match status" value="1"/>
</dbReference>
<reference evidence="7" key="1">
    <citation type="journal article" date="2014" name="Virology">
        <title>The odd one out: Bacillus ACT bacteriophage CP-51 exhibits unusual properties compared to related Spounavirinae W.Ph. and Bastille.</title>
        <authorList>
            <person name="Klumpp J."/>
            <person name="Schmuki M."/>
            <person name="Sozhamannan S."/>
            <person name="Beyer W."/>
            <person name="Fouts D.E."/>
            <person name="Bernbach V."/>
            <person name="Calendar R."/>
            <person name="Loessner M.J."/>
        </authorList>
    </citation>
    <scope>NUCLEOTIDE SEQUENCE [LARGE SCALE GENOMIC DNA]</scope>
</reference>
<dbReference type="InterPro" id="IPR038765">
    <property type="entry name" value="Papain-like_cys_pep_sf"/>
</dbReference>
<dbReference type="PANTHER" id="PTHR47053">
    <property type="entry name" value="MUREIN DD-ENDOPEPTIDASE MEPH-RELATED"/>
    <property type="match status" value="1"/>
</dbReference>
<feature type="compositionally biased region" description="Gly residues" evidence="5">
    <location>
        <begin position="354"/>
        <end position="367"/>
    </location>
</feature>
<sequence>MAIQRYKPNAEITFFTEEGQLVARGVADPNSKIDNDIVAVYTNRDIGEDAPVFNITLTNRKPWHRWITANDMLIIKMCRPPEALAEVMFGLVDYAGKTVDANNDAPSRTISVKGRGFAKAFIQFDIGIVPEAQFNIEKLGWVQTLGITLDQATPDQLAKAAYDKIAKPFINYKWKGSKALFDILKTKFSARKDMKLLDTSGLMAWQGSLLGMYNAIAEKPFHEIFYEVENGSPTMVIRETPFNKDKWDKLPSVSIGDQDVVTDDTGRGDLETYTMFSVSAKTLMAPDDMFKTFGVRPYWYPPYKDKYGIRRLTVETSYLAVNGTPSGGGAGGTTGTGGTVGGANGAPLNPDPPGVGGNTGGNNGGTGTNPTNPTTPTDPSQPNAGNGNQTTTNQDGSTGTTPANGNGTGSVDLMKGLMEDLYNWNILNNHFYSGNIVVKGSNKYKVGTRLVYTSIEDNSTIEYYIKSVTQNFNTFGAWVTTLGVIRGCEPSKRFSPPVGKFEQYEGHGFLGDNSTIAEQKASGGLPNLNDLWSQIFGGLFGGGGLLGSLIPGLGGGLGVGIDGSAAQKVVAGAQSILQNGINGVRVHYTFGGGNPASGALDCSSFTQYVYKTYAGIDIGRVTGEQVKKGTEVSKQNLQPGDLVFFKNTYNSGYIYGVSHVGIYVGNGNFIENSSSKSVTLTALSNSYATAHWLMGRRVLAASTGGGGTGGGAGGAGNGQVSAGAGGTKFIATVYSSPNIDNYSPNTTTAVGAPTVEGVTIAVDPKVIPLHSQVQITCPTYPAINGTYTAQDTGSAIKGNRIDIYWEGRPPRNAEAVKKAMNNFGKKEVFVKVLRYGKG</sequence>
<evidence type="ECO:0000259" key="6">
    <source>
        <dbReference type="PROSITE" id="PS51935"/>
    </source>
</evidence>
<dbReference type="OrthoDB" id="684at10239"/>
<dbReference type="InterPro" id="IPR010611">
    <property type="entry name" value="3D_dom"/>
</dbReference>
<dbReference type="Gene3D" id="2.40.40.10">
    <property type="entry name" value="RlpA-like domain"/>
    <property type="match status" value="1"/>
</dbReference>
<evidence type="ECO:0000256" key="2">
    <source>
        <dbReference type="ARBA" id="ARBA00022670"/>
    </source>
</evidence>
<dbReference type="GO" id="GO:0019867">
    <property type="term" value="C:outer membrane"/>
    <property type="evidence" value="ECO:0007669"/>
    <property type="project" value="InterPro"/>
</dbReference>
<dbReference type="GeneID" id="22276973"/>
<proteinExistence type="inferred from homology"/>
<evidence type="ECO:0000313" key="8">
    <source>
        <dbReference type="Proteomes" id="UP000027382"/>
    </source>
</evidence>
<evidence type="ECO:0000313" key="7">
    <source>
        <dbReference type="EMBL" id="AID50465.1"/>
    </source>
</evidence>
<dbReference type="Pfam" id="PF06725">
    <property type="entry name" value="3D"/>
    <property type="match status" value="1"/>
</dbReference>